<reference evidence="2" key="1">
    <citation type="journal article" date="2013" name="Proc. Natl. Acad. Sci. U.S.A.">
        <title>Improving the coverage of the cyanobacterial phylum using diversity-driven genome sequencing.</title>
        <authorList>
            <person name="Shih P.M."/>
            <person name="Wu D."/>
            <person name="Latifi A."/>
            <person name="Axen S.D."/>
            <person name="Fewer D.P."/>
            <person name="Talla E."/>
            <person name="Calteau A."/>
            <person name="Cai F."/>
            <person name="Tandeau de Marsac N."/>
            <person name="Rippka R."/>
            <person name="Herdman M."/>
            <person name="Sivonen K."/>
            <person name="Coursin T."/>
            <person name="Laurent T."/>
            <person name="Goodwin L."/>
            <person name="Nolan M."/>
            <person name="Davenport K.W."/>
            <person name="Han C.S."/>
            <person name="Rubin E.M."/>
            <person name="Eisen J.A."/>
            <person name="Woyke T."/>
            <person name="Gugger M."/>
            <person name="Kerfeld C.A."/>
        </authorList>
    </citation>
    <scope>NUCLEOTIDE SEQUENCE [LARGE SCALE GENOMIC DNA]</scope>
    <source>
        <strain evidence="2">ATCC 27899 / PCC 7122</strain>
    </source>
</reference>
<sequence>MQDTLIITITSELKAALLEITQSEGISPDSLVGKAIEDYIFTHKFRALRSHLIQKNQTVYTDEEIFEIIS</sequence>
<dbReference type="PATRIC" id="fig|272123.3.peg.1011"/>
<dbReference type="RefSeq" id="WP_015213150.1">
    <property type="nucleotide sequence ID" value="NC_019771.1"/>
</dbReference>
<proteinExistence type="predicted"/>
<gene>
    <name evidence="1" type="ordered locus">Anacy_0922</name>
</gene>
<keyword evidence="2" id="KW-1185">Reference proteome</keyword>
<name>K9ZBB9_ANACC</name>
<dbReference type="OrthoDB" id="573914at2"/>
<dbReference type="Proteomes" id="UP000010474">
    <property type="component" value="Chromosome"/>
</dbReference>
<dbReference type="eggNOG" id="ENOG5030VSW">
    <property type="taxonomic scope" value="Bacteria"/>
</dbReference>
<dbReference type="AlphaFoldDB" id="K9ZBB9"/>
<organism evidence="1 2">
    <name type="scientific">Anabaena cylindrica (strain ATCC 27899 / PCC 7122)</name>
    <dbReference type="NCBI Taxonomy" id="272123"/>
    <lineage>
        <taxon>Bacteria</taxon>
        <taxon>Bacillati</taxon>
        <taxon>Cyanobacteriota</taxon>
        <taxon>Cyanophyceae</taxon>
        <taxon>Nostocales</taxon>
        <taxon>Nostocaceae</taxon>
        <taxon>Anabaena</taxon>
    </lineage>
</organism>
<dbReference type="KEGG" id="acy:Anacy_0922"/>
<dbReference type="HOGENOM" id="CLU_202966_0_0_3"/>
<evidence type="ECO:0000313" key="1">
    <source>
        <dbReference type="EMBL" id="AFZ56498.1"/>
    </source>
</evidence>
<accession>K9ZBB9</accession>
<evidence type="ECO:0000313" key="2">
    <source>
        <dbReference type="Proteomes" id="UP000010474"/>
    </source>
</evidence>
<evidence type="ECO:0008006" key="3">
    <source>
        <dbReference type="Google" id="ProtNLM"/>
    </source>
</evidence>
<protein>
    <recommendedName>
        <fullName evidence="3">CopG family transcriptional regulator</fullName>
    </recommendedName>
</protein>
<dbReference type="STRING" id="272123.Anacy_0922"/>
<dbReference type="EMBL" id="CP003659">
    <property type="protein sequence ID" value="AFZ56498.1"/>
    <property type="molecule type" value="Genomic_DNA"/>
</dbReference>